<evidence type="ECO:0000256" key="1">
    <source>
        <dbReference type="SAM" id="MobiDB-lite"/>
    </source>
</evidence>
<organism evidence="2 3">
    <name type="scientific">Microbacterium elymi</name>
    <dbReference type="NCBI Taxonomy" id="2909587"/>
    <lineage>
        <taxon>Bacteria</taxon>
        <taxon>Bacillati</taxon>
        <taxon>Actinomycetota</taxon>
        <taxon>Actinomycetes</taxon>
        <taxon>Micrococcales</taxon>
        <taxon>Microbacteriaceae</taxon>
        <taxon>Microbacterium</taxon>
    </lineage>
</organism>
<name>A0ABY5NIU3_9MICO</name>
<dbReference type="SUPFAM" id="SSF51261">
    <property type="entry name" value="Duplicated hybrid motif"/>
    <property type="match status" value="1"/>
</dbReference>
<feature type="region of interest" description="Disordered" evidence="1">
    <location>
        <begin position="105"/>
        <end position="144"/>
    </location>
</feature>
<dbReference type="Proteomes" id="UP001054811">
    <property type="component" value="Chromosome"/>
</dbReference>
<dbReference type="InterPro" id="IPR011055">
    <property type="entry name" value="Dup_hybrid_motif"/>
</dbReference>
<protein>
    <submittedName>
        <fullName evidence="2">Uncharacterized protein</fullName>
    </submittedName>
</protein>
<feature type="compositionally biased region" description="Low complexity" evidence="1">
    <location>
        <begin position="109"/>
        <end position="127"/>
    </location>
</feature>
<keyword evidence="3" id="KW-1185">Reference proteome</keyword>
<dbReference type="EMBL" id="CP091139">
    <property type="protein sequence ID" value="UUT35073.1"/>
    <property type="molecule type" value="Genomic_DNA"/>
</dbReference>
<evidence type="ECO:0000313" key="2">
    <source>
        <dbReference type="EMBL" id="UUT35073.1"/>
    </source>
</evidence>
<gene>
    <name evidence="2" type="ORF">L2X98_32795</name>
</gene>
<feature type="compositionally biased region" description="Polar residues" evidence="1">
    <location>
        <begin position="135"/>
        <end position="144"/>
    </location>
</feature>
<accession>A0ABY5NIU3</accession>
<sequence length="144" mass="14838">MGDNIYRRTASDRILIRPLTEVPHMRSIRSTLPSVLAAAALVLALATPVSAAAAGPGPISTATASPPAATTFTTPLKAKSYTVSSYYGPRCMSIPGASTFHLGLDMAAPGGSRSTPSRPGSWSPRSTARVRGPATSRSGTRWAG</sequence>
<evidence type="ECO:0000313" key="3">
    <source>
        <dbReference type="Proteomes" id="UP001054811"/>
    </source>
</evidence>
<proteinExistence type="predicted"/>
<reference evidence="2" key="1">
    <citation type="submission" date="2022-01" db="EMBL/GenBank/DDBJ databases">
        <title>Microbacterium eymi and Microbacterium rhizovicinus sp. nov., isolated from the rhizospheric soil of Elymus tsukushiensis, a plant native to the Dokdo Islands, Republic of Korea.</title>
        <authorList>
            <person name="Hwang Y.J."/>
        </authorList>
    </citation>
    <scope>NUCLEOTIDE SEQUENCE</scope>
    <source>
        <strain evidence="2">KUDC0405</strain>
    </source>
</reference>
<dbReference type="RefSeq" id="WP_259611619.1">
    <property type="nucleotide sequence ID" value="NZ_CP091139.2"/>
</dbReference>